<reference evidence="1 2" key="1">
    <citation type="submission" date="2020-08" db="EMBL/GenBank/DDBJ databases">
        <title>Genomic Encyclopedia of Type Strains, Phase IV (KMG-V): Genome sequencing to study the core and pangenomes of soil and plant-associated prokaryotes.</title>
        <authorList>
            <person name="Whitman W."/>
        </authorList>
    </citation>
    <scope>NUCLEOTIDE SEQUENCE [LARGE SCALE GENOMIC DNA]</scope>
    <source>
        <strain evidence="1 2">S3M1</strain>
    </source>
</reference>
<evidence type="ECO:0000313" key="1">
    <source>
        <dbReference type="EMBL" id="MBB5638505.1"/>
    </source>
</evidence>
<proteinExistence type="predicted"/>
<dbReference type="EMBL" id="JACHCE010000009">
    <property type="protein sequence ID" value="MBB5638505.1"/>
    <property type="molecule type" value="Genomic_DNA"/>
</dbReference>
<name>A0A7W8ZR61_9SPHI</name>
<organism evidence="1 2">
    <name type="scientific">Pedobacter cryoconitis</name>
    <dbReference type="NCBI Taxonomy" id="188932"/>
    <lineage>
        <taxon>Bacteria</taxon>
        <taxon>Pseudomonadati</taxon>
        <taxon>Bacteroidota</taxon>
        <taxon>Sphingobacteriia</taxon>
        <taxon>Sphingobacteriales</taxon>
        <taxon>Sphingobacteriaceae</taxon>
        <taxon>Pedobacter</taxon>
    </lineage>
</organism>
<sequence length="145" mass="16783">MFDVLNKYKQNGHFFLTPGDELSKVCNAPEKQPGVFLAYALKNGRIELVFIGGTGEIDKRRLLAIQNTGIGGLKDELLNGLEFTDTPRKISWPAQMEKEHIEALDIYWYVTYNEKHSDNPEKIENTLFEIHFGLFQRIPRWNLDL</sequence>
<gene>
    <name evidence="1" type="ORF">HDE68_004437</name>
</gene>
<accession>A0A7W8ZR61</accession>
<dbReference type="Proteomes" id="UP000537204">
    <property type="component" value="Unassembled WGS sequence"/>
</dbReference>
<evidence type="ECO:0000313" key="2">
    <source>
        <dbReference type="Proteomes" id="UP000537204"/>
    </source>
</evidence>
<comment type="caution">
    <text evidence="1">The sequence shown here is derived from an EMBL/GenBank/DDBJ whole genome shotgun (WGS) entry which is preliminary data.</text>
</comment>
<dbReference type="AlphaFoldDB" id="A0A7W8ZR61"/>
<evidence type="ECO:0008006" key="3">
    <source>
        <dbReference type="Google" id="ProtNLM"/>
    </source>
</evidence>
<protein>
    <recommendedName>
        <fullName evidence="3">GIY-YIG nuclease family protein</fullName>
    </recommendedName>
</protein>
<dbReference type="RefSeq" id="WP_183884328.1">
    <property type="nucleotide sequence ID" value="NZ_JACHCE010000009.1"/>
</dbReference>